<evidence type="ECO:0000313" key="1">
    <source>
        <dbReference type="EMBL" id="KAH3869526.1"/>
    </source>
</evidence>
<accession>A0A9D4M4N6</accession>
<keyword evidence="2" id="KW-1185">Reference proteome</keyword>
<sequence>MAGNDFLPKLHGISHRKTVEVFLQYPHLRSSLFDFEQSSYCTIHVKLNPAIYTELI</sequence>
<organism evidence="1 2">
    <name type="scientific">Dreissena polymorpha</name>
    <name type="common">Zebra mussel</name>
    <name type="synonym">Mytilus polymorpha</name>
    <dbReference type="NCBI Taxonomy" id="45954"/>
    <lineage>
        <taxon>Eukaryota</taxon>
        <taxon>Metazoa</taxon>
        <taxon>Spiralia</taxon>
        <taxon>Lophotrochozoa</taxon>
        <taxon>Mollusca</taxon>
        <taxon>Bivalvia</taxon>
        <taxon>Autobranchia</taxon>
        <taxon>Heteroconchia</taxon>
        <taxon>Euheterodonta</taxon>
        <taxon>Imparidentia</taxon>
        <taxon>Neoheterodontei</taxon>
        <taxon>Myida</taxon>
        <taxon>Dreissenoidea</taxon>
        <taxon>Dreissenidae</taxon>
        <taxon>Dreissena</taxon>
    </lineage>
</organism>
<gene>
    <name evidence="1" type="ORF">DPMN_032695</name>
</gene>
<dbReference type="AlphaFoldDB" id="A0A9D4M4N6"/>
<dbReference type="EMBL" id="JAIWYP010000002">
    <property type="protein sequence ID" value="KAH3869526.1"/>
    <property type="molecule type" value="Genomic_DNA"/>
</dbReference>
<name>A0A9D4M4N6_DREPO</name>
<reference evidence="1" key="2">
    <citation type="submission" date="2020-11" db="EMBL/GenBank/DDBJ databases">
        <authorList>
            <person name="McCartney M.A."/>
            <person name="Auch B."/>
            <person name="Kono T."/>
            <person name="Mallez S."/>
            <person name="Becker A."/>
            <person name="Gohl D.M."/>
            <person name="Silverstein K.A.T."/>
            <person name="Koren S."/>
            <person name="Bechman K.B."/>
            <person name="Herman A."/>
            <person name="Abrahante J.E."/>
            <person name="Garbe J."/>
        </authorList>
    </citation>
    <scope>NUCLEOTIDE SEQUENCE</scope>
    <source>
        <strain evidence="1">Duluth1</strain>
        <tissue evidence="1">Whole animal</tissue>
    </source>
</reference>
<comment type="caution">
    <text evidence="1">The sequence shown here is derived from an EMBL/GenBank/DDBJ whole genome shotgun (WGS) entry which is preliminary data.</text>
</comment>
<proteinExistence type="predicted"/>
<evidence type="ECO:0000313" key="2">
    <source>
        <dbReference type="Proteomes" id="UP000828390"/>
    </source>
</evidence>
<reference evidence="1" key="1">
    <citation type="journal article" date="2019" name="bioRxiv">
        <title>The Genome of the Zebra Mussel, Dreissena polymorpha: A Resource for Invasive Species Research.</title>
        <authorList>
            <person name="McCartney M.A."/>
            <person name="Auch B."/>
            <person name="Kono T."/>
            <person name="Mallez S."/>
            <person name="Zhang Y."/>
            <person name="Obille A."/>
            <person name="Becker A."/>
            <person name="Abrahante J.E."/>
            <person name="Garbe J."/>
            <person name="Badalamenti J.P."/>
            <person name="Herman A."/>
            <person name="Mangelson H."/>
            <person name="Liachko I."/>
            <person name="Sullivan S."/>
            <person name="Sone E.D."/>
            <person name="Koren S."/>
            <person name="Silverstein K.A.T."/>
            <person name="Beckman K.B."/>
            <person name="Gohl D.M."/>
        </authorList>
    </citation>
    <scope>NUCLEOTIDE SEQUENCE</scope>
    <source>
        <strain evidence="1">Duluth1</strain>
        <tissue evidence="1">Whole animal</tissue>
    </source>
</reference>
<protein>
    <submittedName>
        <fullName evidence="1">Uncharacterized protein</fullName>
    </submittedName>
</protein>
<dbReference type="Proteomes" id="UP000828390">
    <property type="component" value="Unassembled WGS sequence"/>
</dbReference>